<gene>
    <name evidence="3" type="ORF">LIER_36479</name>
</gene>
<keyword evidence="1 2" id="KW-0732">Signal</keyword>
<accession>A0AAV3P6U0</accession>
<organism evidence="3 4">
    <name type="scientific">Lithospermum erythrorhizon</name>
    <name type="common">Purple gromwell</name>
    <name type="synonym">Lithospermum officinale var. erythrorhizon</name>
    <dbReference type="NCBI Taxonomy" id="34254"/>
    <lineage>
        <taxon>Eukaryota</taxon>
        <taxon>Viridiplantae</taxon>
        <taxon>Streptophyta</taxon>
        <taxon>Embryophyta</taxon>
        <taxon>Tracheophyta</taxon>
        <taxon>Spermatophyta</taxon>
        <taxon>Magnoliopsida</taxon>
        <taxon>eudicotyledons</taxon>
        <taxon>Gunneridae</taxon>
        <taxon>Pentapetalae</taxon>
        <taxon>asterids</taxon>
        <taxon>lamiids</taxon>
        <taxon>Boraginales</taxon>
        <taxon>Boraginaceae</taxon>
        <taxon>Boraginoideae</taxon>
        <taxon>Lithospermeae</taxon>
        <taxon>Lithospermum</taxon>
    </lineage>
</organism>
<dbReference type="PANTHER" id="PTHR33184">
    <property type="entry name" value="PROTEIN TAPETUM DETERMINANT 1-LIKE-RELATED"/>
    <property type="match status" value="1"/>
</dbReference>
<sequence>MASCFTLMLLILLSPPICILSSGGHPVAIKASGIDDAGPGYMYECSKDVILVYQGPTPPLPSGIPTYTVEIYNVCITGGHDTGRCNVSNIHLKCGGFSTARSINPSIFRRLDHDDCLVNDGEPMNAGQCVTFTYANSFPYPMEVSSVSCK</sequence>
<evidence type="ECO:0000313" key="3">
    <source>
        <dbReference type="EMBL" id="GAA0147229.1"/>
    </source>
</evidence>
<dbReference type="PANTHER" id="PTHR33184:SF67">
    <property type="entry name" value="PROTEIN TAPETUM DETERMINANT 1"/>
    <property type="match status" value="1"/>
</dbReference>
<keyword evidence="4" id="KW-1185">Reference proteome</keyword>
<dbReference type="Pfam" id="PF24068">
    <property type="entry name" value="TPD1_C"/>
    <property type="match status" value="1"/>
</dbReference>
<feature type="signal peptide" evidence="2">
    <location>
        <begin position="1"/>
        <end position="24"/>
    </location>
</feature>
<evidence type="ECO:0000256" key="1">
    <source>
        <dbReference type="ARBA" id="ARBA00022729"/>
    </source>
</evidence>
<protein>
    <submittedName>
        <fullName evidence="3">Uncharacterized protein</fullName>
    </submittedName>
</protein>
<feature type="chain" id="PRO_5043685602" evidence="2">
    <location>
        <begin position="25"/>
        <end position="150"/>
    </location>
</feature>
<dbReference type="Proteomes" id="UP001454036">
    <property type="component" value="Unassembled WGS sequence"/>
</dbReference>
<reference evidence="3 4" key="1">
    <citation type="submission" date="2024-01" db="EMBL/GenBank/DDBJ databases">
        <title>The complete chloroplast genome sequence of Lithospermum erythrorhizon: insights into the phylogenetic relationship among Boraginaceae species and the maternal lineages of purple gromwells.</title>
        <authorList>
            <person name="Okada T."/>
            <person name="Watanabe K."/>
        </authorList>
    </citation>
    <scope>NUCLEOTIDE SEQUENCE [LARGE SCALE GENOMIC DNA]</scope>
</reference>
<name>A0AAV3P6U0_LITER</name>
<dbReference type="EMBL" id="BAABME010016735">
    <property type="protein sequence ID" value="GAA0147229.1"/>
    <property type="molecule type" value="Genomic_DNA"/>
</dbReference>
<dbReference type="AlphaFoldDB" id="A0AAV3P6U0"/>
<evidence type="ECO:0000256" key="2">
    <source>
        <dbReference type="SAM" id="SignalP"/>
    </source>
</evidence>
<comment type="caution">
    <text evidence="3">The sequence shown here is derived from an EMBL/GenBank/DDBJ whole genome shotgun (WGS) entry which is preliminary data.</text>
</comment>
<dbReference type="InterPro" id="IPR040361">
    <property type="entry name" value="TPD1"/>
</dbReference>
<evidence type="ECO:0000313" key="4">
    <source>
        <dbReference type="Proteomes" id="UP001454036"/>
    </source>
</evidence>
<dbReference type="GO" id="GO:0001709">
    <property type="term" value="P:cell fate determination"/>
    <property type="evidence" value="ECO:0007669"/>
    <property type="project" value="TreeGrafter"/>
</dbReference>
<proteinExistence type="predicted"/>